<proteinExistence type="predicted"/>
<evidence type="ECO:0000256" key="1">
    <source>
        <dbReference type="SAM" id="MobiDB-lite"/>
    </source>
</evidence>
<protein>
    <submittedName>
        <fullName evidence="2">Uncharacterized protein</fullName>
    </submittedName>
</protein>
<organism evidence="2 3">
    <name type="scientific">Caenorhabditis japonica</name>
    <dbReference type="NCBI Taxonomy" id="281687"/>
    <lineage>
        <taxon>Eukaryota</taxon>
        <taxon>Metazoa</taxon>
        <taxon>Ecdysozoa</taxon>
        <taxon>Nematoda</taxon>
        <taxon>Chromadorea</taxon>
        <taxon>Rhabditida</taxon>
        <taxon>Rhabditina</taxon>
        <taxon>Rhabditomorpha</taxon>
        <taxon>Rhabditoidea</taxon>
        <taxon>Rhabditidae</taxon>
        <taxon>Peloderinae</taxon>
        <taxon>Caenorhabditis</taxon>
    </lineage>
</organism>
<dbReference type="AlphaFoldDB" id="A0A8R1HKK0"/>
<dbReference type="EnsemblMetazoa" id="CJA03294.1">
    <property type="protein sequence ID" value="CJA03294.1"/>
    <property type="gene ID" value="WBGene00122498"/>
</dbReference>
<reference evidence="3" key="1">
    <citation type="submission" date="2010-08" db="EMBL/GenBank/DDBJ databases">
        <authorList>
            <consortium name="Caenorhabditis japonica Sequencing Consortium"/>
            <person name="Wilson R.K."/>
        </authorList>
    </citation>
    <scope>NUCLEOTIDE SEQUENCE [LARGE SCALE GENOMIC DNA]</scope>
    <source>
        <strain evidence="3">DF5081</strain>
    </source>
</reference>
<name>A0A8R1HKK0_CAEJA</name>
<dbReference type="OMA" id="QWIQFDV"/>
<sequence length="764" mass="85705">MSSCPSLPTGPPKPCVVAFYTQMDKTTSNEPPPQPRVRKVTTVINSLAVVVRDTPTELGVWVLTACQEKILPKTQPHIFVECRLGTWMTVGVYPDGTVASFSPWSFILSAYQMSIDNTGTQLFLKIKASEFQYEKTITQKEFIETHLGGSSNSYYDNDRHSAHFFMVPGFGLVLAHHDFLQRQKDEGENLAAWIQWCGDASKGCCWIVNSLSNNVEEKFTERELREAAELIKNRKVDAEFPEHNGRVIARHFGLITDVNAPKSTVNVWSPHVSLDLDHTARIPTPPKQRDVDSPMLPPLIGQWVQFDINASDMKKYVTSKTANRLLIPEYLPITSPAGVGVAHSNKVVRVMISSVLVTGTSHPLLFELPHFGFVLDRKASLVSGTHVQLVLEKTSNRIRKMGGVCWRVIDSVEVKPDDVTVEKLQDLMVHYVPLKDAMDISLFNSNDKNALQSKDQYLNVKSAPSIQHTNSGSNANPNSNPNSHSHSNATSHTGIITLKYQQPPQQLQYQENRRDYYNVATAPIQIAHERNHYQSNKRKQMVYTGATMEGYALAEKVQTTNNSGVLWMFEATTISMDDASTESKRSVPFTVHFIYNNHIDLKVGDYAYMKLVQKEDELSKNGFRWLLVSAAKTSPPFNIHIKGYNFYITDILAYNGLDRYNRHSFHSKLFPCVLDINSLVMNPASISSFSALVTRLKVPVPNSDISAFSWVIHSIISIPPAASFYLAHQSFTVRTFTRGYLQNSTDARSEYSSASPPLKTVANE</sequence>
<dbReference type="Proteomes" id="UP000005237">
    <property type="component" value="Unassembled WGS sequence"/>
</dbReference>
<feature type="region of interest" description="Disordered" evidence="1">
    <location>
        <begin position="465"/>
        <end position="490"/>
    </location>
</feature>
<evidence type="ECO:0000313" key="3">
    <source>
        <dbReference type="Proteomes" id="UP000005237"/>
    </source>
</evidence>
<feature type="compositionally biased region" description="Low complexity" evidence="1">
    <location>
        <begin position="469"/>
        <end position="490"/>
    </location>
</feature>
<reference evidence="2" key="2">
    <citation type="submission" date="2022-06" db="UniProtKB">
        <authorList>
            <consortium name="EnsemblMetazoa"/>
        </authorList>
    </citation>
    <scope>IDENTIFICATION</scope>
    <source>
        <strain evidence="2">DF5081</strain>
    </source>
</reference>
<evidence type="ECO:0000313" key="2">
    <source>
        <dbReference type="EnsemblMetazoa" id="CJA03294.1"/>
    </source>
</evidence>
<accession>A0A8R1HKK0</accession>
<keyword evidence="3" id="KW-1185">Reference proteome</keyword>